<dbReference type="EMBL" id="JBHRUV010000059">
    <property type="protein sequence ID" value="MFC3266840.1"/>
    <property type="molecule type" value="Genomic_DNA"/>
</dbReference>
<feature type="transmembrane region" description="Helical" evidence="1">
    <location>
        <begin position="236"/>
        <end position="257"/>
    </location>
</feature>
<evidence type="ECO:0000313" key="2">
    <source>
        <dbReference type="EMBL" id="MFC3266840.1"/>
    </source>
</evidence>
<protein>
    <submittedName>
        <fullName evidence="2">OpgC family protein</fullName>
    </submittedName>
</protein>
<keyword evidence="3" id="KW-1185">Reference proteome</keyword>
<feature type="transmembrane region" description="Helical" evidence="1">
    <location>
        <begin position="92"/>
        <end position="116"/>
    </location>
</feature>
<dbReference type="RefSeq" id="WP_376831192.1">
    <property type="nucleotide sequence ID" value="NZ_JBHLWR010000006.1"/>
</dbReference>
<feature type="transmembrane region" description="Helical" evidence="1">
    <location>
        <begin position="136"/>
        <end position="158"/>
    </location>
</feature>
<feature type="transmembrane region" description="Helical" evidence="1">
    <location>
        <begin position="316"/>
        <end position="335"/>
    </location>
</feature>
<organism evidence="2 3">
    <name type="scientific">Camelimonas abortus</name>
    <dbReference type="NCBI Taxonomy" id="1017184"/>
    <lineage>
        <taxon>Bacteria</taxon>
        <taxon>Pseudomonadati</taxon>
        <taxon>Pseudomonadota</taxon>
        <taxon>Alphaproteobacteria</taxon>
        <taxon>Hyphomicrobiales</taxon>
        <taxon>Chelatococcaceae</taxon>
        <taxon>Camelimonas</taxon>
    </lineage>
</organism>
<accession>A0ABV7LGM7</accession>
<feature type="transmembrane region" description="Helical" evidence="1">
    <location>
        <begin position="204"/>
        <end position="224"/>
    </location>
</feature>
<reference evidence="3" key="1">
    <citation type="journal article" date="2019" name="Int. J. Syst. Evol. Microbiol.">
        <title>The Global Catalogue of Microorganisms (GCM) 10K type strain sequencing project: providing services to taxonomists for standard genome sequencing and annotation.</title>
        <authorList>
            <consortium name="The Broad Institute Genomics Platform"/>
            <consortium name="The Broad Institute Genome Sequencing Center for Infectious Disease"/>
            <person name="Wu L."/>
            <person name="Ma J."/>
        </authorList>
    </citation>
    <scope>NUCLEOTIDE SEQUENCE [LARGE SCALE GENOMIC DNA]</scope>
    <source>
        <strain evidence="3">CCM 7941</strain>
    </source>
</reference>
<feature type="transmembrane region" description="Helical" evidence="1">
    <location>
        <begin position="54"/>
        <end position="71"/>
    </location>
</feature>
<evidence type="ECO:0000313" key="3">
    <source>
        <dbReference type="Proteomes" id="UP001595536"/>
    </source>
</evidence>
<evidence type="ECO:0000256" key="1">
    <source>
        <dbReference type="SAM" id="Phobius"/>
    </source>
</evidence>
<dbReference type="PANTHER" id="PTHR38592">
    <property type="entry name" value="BLL4819 PROTEIN"/>
    <property type="match status" value="1"/>
</dbReference>
<sequence length="388" mass="41488">MNGQPQQATGMERKRIDTIDLWRGLVLVVIFINHVPGNLLEHVTMRNFGFSDSAEAFVFVSGLAVSLAYFPKLRAGDWPGTARRCVKRAVKLYGVHLLLTFAALVMFGQAFLATGITELATSHGRDISFMEPGRALAGLLLLSHQIGYFNILPLYVVLMLAAIPLLALAWVRPLLALALSAAVYAWSRVTGFGLPTWPAEGRWFFDPLCWQLLFTIGIVCGVMWRGGKAPFSRALFWLCVAWLAAGAVMVTNVFGLAPGVYDAARAWLDLSKTDLGLGRLTHFLALAYVLSQMRVGEALLRLPGADKLTLMGRHGLAVFAAGSLASAGGQILLAISHGSPIVGVVYVVAGIFGLVAFASLLECRSTAARAGKAASQPVAARGGGGPRQ</sequence>
<dbReference type="InterPro" id="IPR014550">
    <property type="entry name" value="UCP028704_OpgC"/>
</dbReference>
<dbReference type="PIRSF" id="PIRSF028704">
    <property type="entry name" value="UPC028704"/>
    <property type="match status" value="1"/>
</dbReference>
<keyword evidence="1" id="KW-0472">Membrane</keyword>
<name>A0ABV7LGM7_9HYPH</name>
<dbReference type="Proteomes" id="UP001595536">
    <property type="component" value="Unassembled WGS sequence"/>
</dbReference>
<feature type="transmembrane region" description="Helical" evidence="1">
    <location>
        <begin position="277"/>
        <end position="295"/>
    </location>
</feature>
<gene>
    <name evidence="2" type="ORF">ACFOEX_10830</name>
</gene>
<feature type="transmembrane region" description="Helical" evidence="1">
    <location>
        <begin position="341"/>
        <end position="361"/>
    </location>
</feature>
<keyword evidence="1" id="KW-1133">Transmembrane helix</keyword>
<proteinExistence type="predicted"/>
<dbReference type="PANTHER" id="PTHR38592:SF3">
    <property type="entry name" value="BLL4819 PROTEIN"/>
    <property type="match status" value="1"/>
</dbReference>
<keyword evidence="1" id="KW-0812">Transmembrane</keyword>
<dbReference type="Pfam" id="PF10129">
    <property type="entry name" value="OpgC_C"/>
    <property type="match status" value="1"/>
</dbReference>
<feature type="transmembrane region" description="Helical" evidence="1">
    <location>
        <begin position="21"/>
        <end position="39"/>
    </location>
</feature>
<comment type="caution">
    <text evidence="2">The sequence shown here is derived from an EMBL/GenBank/DDBJ whole genome shotgun (WGS) entry which is preliminary data.</text>
</comment>